<organism evidence="2 3">
    <name type="scientific">Botryobasidium botryosum (strain FD-172 SS1)</name>
    <dbReference type="NCBI Taxonomy" id="930990"/>
    <lineage>
        <taxon>Eukaryota</taxon>
        <taxon>Fungi</taxon>
        <taxon>Dikarya</taxon>
        <taxon>Basidiomycota</taxon>
        <taxon>Agaricomycotina</taxon>
        <taxon>Agaricomycetes</taxon>
        <taxon>Cantharellales</taxon>
        <taxon>Botryobasidiaceae</taxon>
        <taxon>Botryobasidium</taxon>
    </lineage>
</organism>
<evidence type="ECO:0000313" key="3">
    <source>
        <dbReference type="Proteomes" id="UP000027195"/>
    </source>
</evidence>
<proteinExistence type="predicted"/>
<dbReference type="AlphaFoldDB" id="A0A067ME04"/>
<sequence length="128" mass="14178">MGSRKTFSNSVQSFLGIVQAYNTLGVTDIVTYGDDPDLSTPRKPNTSSLRLFQQVYDSSAIRIVQDTPVNSFLRGLSDIGGLYTTASAIFLFVFGFGLAQILGIDRFSLLRGNKRREESTEQVTEKQE</sequence>
<dbReference type="InParanoid" id="A0A067ME04"/>
<keyword evidence="1" id="KW-0812">Transmembrane</keyword>
<evidence type="ECO:0000313" key="2">
    <source>
        <dbReference type="EMBL" id="KDQ12920.1"/>
    </source>
</evidence>
<evidence type="ECO:0000256" key="1">
    <source>
        <dbReference type="SAM" id="Phobius"/>
    </source>
</evidence>
<accession>A0A067ME04</accession>
<feature type="transmembrane region" description="Helical" evidence="1">
    <location>
        <begin position="82"/>
        <end position="104"/>
    </location>
</feature>
<reference evidence="3" key="1">
    <citation type="journal article" date="2014" name="Proc. Natl. Acad. Sci. U.S.A.">
        <title>Extensive sampling of basidiomycete genomes demonstrates inadequacy of the white-rot/brown-rot paradigm for wood decay fungi.</title>
        <authorList>
            <person name="Riley R."/>
            <person name="Salamov A.A."/>
            <person name="Brown D.W."/>
            <person name="Nagy L.G."/>
            <person name="Floudas D."/>
            <person name="Held B.W."/>
            <person name="Levasseur A."/>
            <person name="Lombard V."/>
            <person name="Morin E."/>
            <person name="Otillar R."/>
            <person name="Lindquist E.A."/>
            <person name="Sun H."/>
            <person name="LaButti K.M."/>
            <person name="Schmutz J."/>
            <person name="Jabbour D."/>
            <person name="Luo H."/>
            <person name="Baker S.E."/>
            <person name="Pisabarro A.G."/>
            <person name="Walton J.D."/>
            <person name="Blanchette R.A."/>
            <person name="Henrissat B."/>
            <person name="Martin F."/>
            <person name="Cullen D."/>
            <person name="Hibbett D.S."/>
            <person name="Grigoriev I.V."/>
        </authorList>
    </citation>
    <scope>NUCLEOTIDE SEQUENCE [LARGE SCALE GENOMIC DNA]</scope>
    <source>
        <strain evidence="3">FD-172 SS1</strain>
    </source>
</reference>
<gene>
    <name evidence="2" type="ORF">BOTBODRAFT_56456</name>
</gene>
<keyword evidence="1" id="KW-1133">Transmembrane helix</keyword>
<keyword evidence="3" id="KW-1185">Reference proteome</keyword>
<dbReference type="EMBL" id="KL198047">
    <property type="protein sequence ID" value="KDQ12920.1"/>
    <property type="molecule type" value="Genomic_DNA"/>
</dbReference>
<dbReference type="HOGENOM" id="CLU_099095_0_0_1"/>
<protein>
    <submittedName>
        <fullName evidence="2">Uncharacterized protein</fullName>
    </submittedName>
</protein>
<name>A0A067ME04_BOTB1</name>
<dbReference type="Proteomes" id="UP000027195">
    <property type="component" value="Unassembled WGS sequence"/>
</dbReference>
<keyword evidence="1" id="KW-0472">Membrane</keyword>